<dbReference type="EMBL" id="CAWUOM010000063">
    <property type="protein sequence ID" value="CAK7269762.1"/>
    <property type="molecule type" value="Genomic_DNA"/>
</dbReference>
<dbReference type="InterPro" id="IPR051693">
    <property type="entry name" value="UPF0046_metallophosphoest"/>
</dbReference>
<dbReference type="InterPro" id="IPR029052">
    <property type="entry name" value="Metallo-depent_PP-like"/>
</dbReference>
<reference evidence="2 3" key="1">
    <citation type="submission" date="2024-01" db="EMBL/GenBank/DDBJ databases">
        <authorList>
            <person name="Allen C."/>
            <person name="Tagirdzhanova G."/>
        </authorList>
    </citation>
    <scope>NUCLEOTIDE SEQUENCE [LARGE SCALE GENOMIC DNA]</scope>
    <source>
        <strain evidence="2 3">CBS 573.63</strain>
    </source>
</reference>
<organism evidence="2 3">
    <name type="scientific">Sporothrix epigloea</name>
    <dbReference type="NCBI Taxonomy" id="1892477"/>
    <lineage>
        <taxon>Eukaryota</taxon>
        <taxon>Fungi</taxon>
        <taxon>Dikarya</taxon>
        <taxon>Ascomycota</taxon>
        <taxon>Pezizomycotina</taxon>
        <taxon>Sordariomycetes</taxon>
        <taxon>Sordariomycetidae</taxon>
        <taxon>Ophiostomatales</taxon>
        <taxon>Ophiostomataceae</taxon>
        <taxon>Sporothrix</taxon>
    </lineage>
</organism>
<dbReference type="SUPFAM" id="SSF56300">
    <property type="entry name" value="Metallo-dependent phosphatases"/>
    <property type="match status" value="1"/>
</dbReference>
<accession>A0ABP0DS00</accession>
<gene>
    <name evidence="2" type="ORF">SEPCBS57363_003764</name>
</gene>
<dbReference type="PANTHER" id="PTHR12905:SF18">
    <property type="entry name" value="ESTER HYDROLASE, PUTATIVE (AFU_ORTHOLOGUE AFUA_4G03130)-RELATED"/>
    <property type="match status" value="1"/>
</dbReference>
<evidence type="ECO:0000313" key="2">
    <source>
        <dbReference type="EMBL" id="CAK7269762.1"/>
    </source>
</evidence>
<protein>
    <recommendedName>
        <fullName evidence="1">Calcineurin-like phosphoesterase domain-containing protein</fullName>
    </recommendedName>
</protein>
<feature type="domain" description="Calcineurin-like phosphoesterase" evidence="1">
    <location>
        <begin position="74"/>
        <end position="253"/>
    </location>
</feature>
<keyword evidence="3" id="KW-1185">Reference proteome</keyword>
<dbReference type="Pfam" id="PF00149">
    <property type="entry name" value="Metallophos"/>
    <property type="match status" value="1"/>
</dbReference>
<evidence type="ECO:0000259" key="1">
    <source>
        <dbReference type="Pfam" id="PF00149"/>
    </source>
</evidence>
<proteinExistence type="predicted"/>
<evidence type="ECO:0000313" key="3">
    <source>
        <dbReference type="Proteomes" id="UP001642501"/>
    </source>
</evidence>
<dbReference type="Proteomes" id="UP001642501">
    <property type="component" value="Unassembled WGS sequence"/>
</dbReference>
<dbReference type="InterPro" id="IPR004843">
    <property type="entry name" value="Calcineurin-like_PHP"/>
</dbReference>
<sequence length="347" mass="38085">MICMEFGLLSRIGLCRSGPWEPPTILDRFLASPLSAAAYYLYSWVVGVRGWAASRAAKDEAEMNERVEANRKVRIVCISDTHDRIVPDVPDGDLLIHAGDLTDHGTPADLQKQIDWLASLPHAHKVVICGNHDSWFDAGARVAKGMAADAAGPVFPDNMYYLEHSARTVEFANGRSLKVYGAPDIPRCGPESFSFQYERDAHLWKNAVPDDVDILVTHPPPRHHLDLGLGCAGLLEECWRVRPPLHVFGHVHWGAGRQTVFWDETQRAYEVLVETETTQTGSLGSHLSYLGRLLAAATMATVLLPVWLFAPEVLAADGRGAKTVLINAGQMLGNTGQLGENVQVIDL</sequence>
<dbReference type="PANTHER" id="PTHR12905">
    <property type="entry name" value="METALLOPHOSPHOESTERASE"/>
    <property type="match status" value="1"/>
</dbReference>
<comment type="caution">
    <text evidence="2">The sequence shown here is derived from an EMBL/GenBank/DDBJ whole genome shotgun (WGS) entry which is preliminary data.</text>
</comment>
<dbReference type="Gene3D" id="3.60.21.10">
    <property type="match status" value="1"/>
</dbReference>
<dbReference type="CDD" id="cd07379">
    <property type="entry name" value="MPP_239FB"/>
    <property type="match status" value="1"/>
</dbReference>
<name>A0ABP0DS00_9PEZI</name>